<evidence type="ECO:0000313" key="3">
    <source>
        <dbReference type="EMBL" id="QHU17370.1"/>
    </source>
</evidence>
<organism evidence="3">
    <name type="scientific">viral metagenome</name>
    <dbReference type="NCBI Taxonomy" id="1070528"/>
    <lineage>
        <taxon>unclassified sequences</taxon>
        <taxon>metagenomes</taxon>
        <taxon>organismal metagenomes</taxon>
    </lineage>
</organism>
<dbReference type="InterPro" id="IPR036885">
    <property type="entry name" value="SWIB_MDM2_dom_sf"/>
</dbReference>
<dbReference type="Gene3D" id="1.10.245.10">
    <property type="entry name" value="SWIB/MDM2 domain"/>
    <property type="match status" value="1"/>
</dbReference>
<dbReference type="Pfam" id="PF02201">
    <property type="entry name" value="SWIB"/>
    <property type="match status" value="1"/>
</dbReference>
<dbReference type="CDD" id="cd10567">
    <property type="entry name" value="SWIB-MDM2_like"/>
    <property type="match status" value="1"/>
</dbReference>
<feature type="region of interest" description="Disordered" evidence="1">
    <location>
        <begin position="104"/>
        <end position="128"/>
    </location>
</feature>
<dbReference type="InterPro" id="IPR003121">
    <property type="entry name" value="SWIB_MDM2_domain"/>
</dbReference>
<dbReference type="SUPFAM" id="SSF47592">
    <property type="entry name" value="SWIB/MDM2 domain"/>
    <property type="match status" value="1"/>
</dbReference>
<protein>
    <recommendedName>
        <fullName evidence="2">DM2 domain-containing protein</fullName>
    </recommendedName>
</protein>
<dbReference type="PANTHER" id="PTHR13844">
    <property type="entry name" value="SWI/SNF-RELATED MATRIX-ASSOCIATED ACTIN-DEPENDENT REGULATOR OF CHROMATIN SUBFAMILY D"/>
    <property type="match status" value="1"/>
</dbReference>
<accession>A0A6C0KKZ9</accession>
<evidence type="ECO:0000259" key="2">
    <source>
        <dbReference type="PROSITE" id="PS51925"/>
    </source>
</evidence>
<proteinExistence type="predicted"/>
<feature type="domain" description="DM2" evidence="2">
    <location>
        <begin position="126"/>
        <end position="209"/>
    </location>
</feature>
<dbReference type="SMART" id="SM00151">
    <property type="entry name" value="SWIB"/>
    <property type="match status" value="1"/>
</dbReference>
<dbReference type="EMBL" id="MN740902">
    <property type="protein sequence ID" value="QHU17370.1"/>
    <property type="molecule type" value="Genomic_DNA"/>
</dbReference>
<dbReference type="AlphaFoldDB" id="A0A6C0KKZ9"/>
<name>A0A6C0KKZ9_9ZZZZ</name>
<dbReference type="PROSITE" id="PS51925">
    <property type="entry name" value="SWIB_MDM2"/>
    <property type="match status" value="1"/>
</dbReference>
<dbReference type="InterPro" id="IPR019835">
    <property type="entry name" value="SWIB_domain"/>
</dbReference>
<reference evidence="3" key="1">
    <citation type="journal article" date="2020" name="Nature">
        <title>Giant virus diversity and host interactions through global metagenomics.</title>
        <authorList>
            <person name="Schulz F."/>
            <person name="Roux S."/>
            <person name="Paez-Espino D."/>
            <person name="Jungbluth S."/>
            <person name="Walsh D.A."/>
            <person name="Denef V.J."/>
            <person name="McMahon K.D."/>
            <person name="Konstantinidis K.T."/>
            <person name="Eloe-Fadrosh E.A."/>
            <person name="Kyrpides N.C."/>
            <person name="Woyke T."/>
        </authorList>
    </citation>
    <scope>NUCLEOTIDE SEQUENCE</scope>
    <source>
        <strain evidence="3">GVMAG-S-3300012000-57</strain>
    </source>
</reference>
<evidence type="ECO:0000256" key="1">
    <source>
        <dbReference type="SAM" id="MobiDB-lite"/>
    </source>
</evidence>
<sequence length="215" mass="23401">MVRATKAEKQTATPATKPVENVVVEAAPAKKTTTKKVKATEAAAPAPVVAAPVEPVVTESTESSDNTIFTKLAEYGAKIQQVSNLLSTLKSDYKTLEKTITRELKAAQKSSSRRKKTASGNRAPSGFVKPTRISDELAKFLGKTAGTEMARTEVSKEINTYINDNKLKDAKNGRIIHPDSKLSVLLNIKNGDELTYFNLQKYMKHHFIKAPVATA</sequence>